<keyword evidence="4" id="KW-1185">Reference proteome</keyword>
<keyword evidence="2" id="KW-0732">Signal</keyword>
<accession>A0ABS6ICW9</accession>
<evidence type="ECO:0000256" key="2">
    <source>
        <dbReference type="SAM" id="SignalP"/>
    </source>
</evidence>
<organism evidence="3 4">
    <name type="scientific">Reyranella humidisoli</name>
    <dbReference type="NCBI Taxonomy" id="2849149"/>
    <lineage>
        <taxon>Bacteria</taxon>
        <taxon>Pseudomonadati</taxon>
        <taxon>Pseudomonadota</taxon>
        <taxon>Alphaproteobacteria</taxon>
        <taxon>Hyphomicrobiales</taxon>
        <taxon>Reyranellaceae</taxon>
        <taxon>Reyranella</taxon>
    </lineage>
</organism>
<feature type="region of interest" description="Disordered" evidence="1">
    <location>
        <begin position="24"/>
        <end position="62"/>
    </location>
</feature>
<evidence type="ECO:0000313" key="3">
    <source>
        <dbReference type="EMBL" id="MBU8872454.1"/>
    </source>
</evidence>
<evidence type="ECO:0000256" key="1">
    <source>
        <dbReference type="SAM" id="MobiDB-lite"/>
    </source>
</evidence>
<feature type="signal peptide" evidence="2">
    <location>
        <begin position="1"/>
        <end position="22"/>
    </location>
</feature>
<proteinExistence type="predicted"/>
<dbReference type="Proteomes" id="UP000727907">
    <property type="component" value="Unassembled WGS sequence"/>
</dbReference>
<dbReference type="EMBL" id="JAHOPB010000001">
    <property type="protein sequence ID" value="MBU8872454.1"/>
    <property type="molecule type" value="Genomic_DNA"/>
</dbReference>
<comment type="caution">
    <text evidence="3">The sequence shown here is derived from an EMBL/GenBank/DDBJ whole genome shotgun (WGS) entry which is preliminary data.</text>
</comment>
<gene>
    <name evidence="3" type="ORF">KQ910_01705</name>
</gene>
<sequence>MNKTLSSIALAGFAALTMPAFAQAPAGQTQPPSSYYPAPPPDRAPVVEKGASTSNLSSPLPTAPHAVERTVIDSDAEAQMFADARKIAWGRHAKIKGAKPGELAVTRQGAVWVVKGRLDSVAPGTEGDWTSIDGVVERIGPNVVQIRGEVAFRVAKVEKGTPCKVAGLLNFRRSGKSQVWRLAEGDNPCDGTREGFDLVMEKQVEKKPVPTQPKRN</sequence>
<feature type="chain" id="PRO_5046506192" evidence="2">
    <location>
        <begin position="23"/>
        <end position="216"/>
    </location>
</feature>
<evidence type="ECO:0000313" key="4">
    <source>
        <dbReference type="Proteomes" id="UP000727907"/>
    </source>
</evidence>
<name>A0ABS6ICW9_9HYPH</name>
<protein>
    <submittedName>
        <fullName evidence="3">Uncharacterized protein</fullName>
    </submittedName>
</protein>
<reference evidence="3 4" key="1">
    <citation type="submission" date="2021-06" db="EMBL/GenBank/DDBJ databases">
        <authorList>
            <person name="Lee D.H."/>
        </authorList>
    </citation>
    <scope>NUCLEOTIDE SEQUENCE [LARGE SCALE GENOMIC DNA]</scope>
    <source>
        <strain evidence="3 4">MMS21-HV4-11</strain>
    </source>
</reference>
<feature type="compositionally biased region" description="Polar residues" evidence="1">
    <location>
        <begin position="51"/>
        <end position="60"/>
    </location>
</feature>
<dbReference type="RefSeq" id="WP_216956509.1">
    <property type="nucleotide sequence ID" value="NZ_JAHOPB010000001.1"/>
</dbReference>